<dbReference type="EC" id="5.6.2.4" evidence="8"/>
<dbReference type="InterPro" id="IPR001650">
    <property type="entry name" value="Helicase_C-like"/>
</dbReference>
<evidence type="ECO:0000256" key="5">
    <source>
        <dbReference type="ARBA" id="ARBA00023125"/>
    </source>
</evidence>
<comment type="catalytic activity">
    <reaction evidence="7">
        <text>Couples ATP hydrolysis with the unwinding of duplex DNA by translocating in the 3'-5' direction.</text>
        <dbReference type="EC" id="5.6.2.4"/>
    </reaction>
</comment>
<dbReference type="Proteomes" id="UP000612680">
    <property type="component" value="Chromosome"/>
</dbReference>
<dbReference type="Gene3D" id="3.40.50.2020">
    <property type="match status" value="1"/>
</dbReference>
<dbReference type="RefSeq" id="WP_204663776.1">
    <property type="nucleotide sequence ID" value="NZ_CP056775.1"/>
</dbReference>
<dbReference type="InterPro" id="IPR000836">
    <property type="entry name" value="PRTase_dom"/>
</dbReference>
<dbReference type="Pfam" id="PF00270">
    <property type="entry name" value="DEAD"/>
    <property type="match status" value="1"/>
</dbReference>
<reference evidence="11 12" key="1">
    <citation type="submission" date="2020-06" db="EMBL/GenBank/DDBJ databases">
        <title>Dyadobacter sandarakinus sp. nov., isolated from the soil of the Arctic Yellow River Station.</title>
        <authorList>
            <person name="Zhang Y."/>
            <person name="Peng F."/>
        </authorList>
    </citation>
    <scope>NUCLEOTIDE SEQUENCE [LARGE SCALE GENOMIC DNA]</scope>
    <source>
        <strain evidence="11 12">Q3-56</strain>
    </source>
</reference>
<protein>
    <recommendedName>
        <fullName evidence="8">DNA 3'-5' helicase</fullName>
        <ecNumber evidence="8">5.6.2.4</ecNumber>
    </recommendedName>
</protein>
<dbReference type="SUPFAM" id="SSF53271">
    <property type="entry name" value="PRTase-like"/>
    <property type="match status" value="1"/>
</dbReference>
<keyword evidence="4" id="KW-0067">ATP-binding</keyword>
<dbReference type="GO" id="GO:0004386">
    <property type="term" value="F:helicase activity"/>
    <property type="evidence" value="ECO:0007669"/>
    <property type="project" value="UniProtKB-KW"/>
</dbReference>
<evidence type="ECO:0000313" key="12">
    <source>
        <dbReference type="Proteomes" id="UP000612680"/>
    </source>
</evidence>
<evidence type="ECO:0000259" key="9">
    <source>
        <dbReference type="PROSITE" id="PS51192"/>
    </source>
</evidence>
<keyword evidence="6" id="KW-0413">Isomerase</keyword>
<dbReference type="PROSITE" id="PS51194">
    <property type="entry name" value="HELICASE_CTER"/>
    <property type="match status" value="1"/>
</dbReference>
<evidence type="ECO:0000256" key="6">
    <source>
        <dbReference type="ARBA" id="ARBA00023235"/>
    </source>
</evidence>
<dbReference type="InterPro" id="IPR002464">
    <property type="entry name" value="DNA/RNA_helicase_DEAH_CS"/>
</dbReference>
<dbReference type="PANTHER" id="PTHR13710:SF105">
    <property type="entry name" value="ATP-DEPENDENT DNA HELICASE Q1"/>
    <property type="match status" value="1"/>
</dbReference>
<dbReference type="SMART" id="SM00487">
    <property type="entry name" value="DEXDc"/>
    <property type="match status" value="1"/>
</dbReference>
<dbReference type="SUPFAM" id="SSF52540">
    <property type="entry name" value="P-loop containing nucleoside triphosphate hydrolases"/>
    <property type="match status" value="1"/>
</dbReference>
<evidence type="ECO:0000256" key="3">
    <source>
        <dbReference type="ARBA" id="ARBA00022801"/>
    </source>
</evidence>
<dbReference type="Pfam" id="PF00271">
    <property type="entry name" value="Helicase_C"/>
    <property type="match status" value="1"/>
</dbReference>
<dbReference type="InterPro" id="IPR029057">
    <property type="entry name" value="PRTase-like"/>
</dbReference>
<dbReference type="CDD" id="cd06223">
    <property type="entry name" value="PRTases_typeI"/>
    <property type="match status" value="1"/>
</dbReference>
<evidence type="ECO:0000256" key="1">
    <source>
        <dbReference type="ARBA" id="ARBA00005446"/>
    </source>
</evidence>
<dbReference type="PANTHER" id="PTHR13710">
    <property type="entry name" value="DNA HELICASE RECQ FAMILY MEMBER"/>
    <property type="match status" value="1"/>
</dbReference>
<keyword evidence="3" id="KW-0378">Hydrolase</keyword>
<dbReference type="InterPro" id="IPR027417">
    <property type="entry name" value="P-loop_NTPase"/>
</dbReference>
<feature type="domain" description="Helicase ATP-binding" evidence="9">
    <location>
        <begin position="32"/>
        <end position="207"/>
    </location>
</feature>
<dbReference type="EMBL" id="CP056775">
    <property type="protein sequence ID" value="QRR01448.1"/>
    <property type="molecule type" value="Genomic_DNA"/>
</dbReference>
<evidence type="ECO:0000256" key="8">
    <source>
        <dbReference type="ARBA" id="ARBA00034808"/>
    </source>
</evidence>
<gene>
    <name evidence="11" type="ORF">HWI92_11310</name>
</gene>
<proteinExistence type="inferred from homology"/>
<sequence length="692" mass="76673">MPYSSPQALRLLRLGTQNPFATFREDQELAISQIVDRPSRLLLVQKTGWGKSSVYFIATKLLREAGGGPALLISPLLALMRNQIAAANRMGVRARTINSDNQDEWDEVERAIRNNEVDILLISPERLANGHFREKVLGPVASQISMLVIDEAHCISDWGHDFRPHYRLLERIVKTLPSNLRLLATTATANERVMNDLVAVLGPNISVVRGDLNRPSLSLQTIHIPSQAERLAWLAEYVPKIEGHGIIYTLTVRDANLVSSWLKSSGVNVEAYTGESGDAREELEQALLDNRVKALVATMALGMGFDKPDLAFVIHYQLPGSIVAYYQQVGRAGRGIDSARGILLIGEEDKTITNWFIESAFPTPDEVQEILSALEKSQFGLSVPDLMTKVNISKGRIEKTISLLSLESPAPIVKEGSKWQLTVSHLAPEFWERAQRLTALRKEEQAQMEEYSRLESGHMDFLIAGLDGEPNTINASRVLSPLPSTVNSKLVTAAISFLKRSDLPIEPRKQWPTGGLSGYGVSGKINPFYQTQNGKALCIWGDAGWGKLVKEGKYYTKRFDDELVKACVDLILRWKPTPAPVWVTCIPSTRHPELVPDFAARIANELKLPFKPVLIKTDERPAQKAMANSTQQAKNLDGSLAINDQSIPNGPVLLIDDMVDSRWTLTVAAWLLRLKGSGEVWPLALAQTGNEQ</sequence>
<dbReference type="InterPro" id="IPR011545">
    <property type="entry name" value="DEAD/DEAH_box_helicase_dom"/>
</dbReference>
<keyword evidence="11" id="KW-0347">Helicase</keyword>
<feature type="domain" description="Helicase C-terminal" evidence="10">
    <location>
        <begin position="233"/>
        <end position="375"/>
    </location>
</feature>
<evidence type="ECO:0000313" key="11">
    <source>
        <dbReference type="EMBL" id="QRR01448.1"/>
    </source>
</evidence>
<keyword evidence="5" id="KW-0238">DNA-binding</keyword>
<evidence type="ECO:0000256" key="4">
    <source>
        <dbReference type="ARBA" id="ARBA00022840"/>
    </source>
</evidence>
<dbReference type="PROSITE" id="PS00690">
    <property type="entry name" value="DEAH_ATP_HELICASE"/>
    <property type="match status" value="1"/>
</dbReference>
<evidence type="ECO:0000259" key="10">
    <source>
        <dbReference type="PROSITE" id="PS51194"/>
    </source>
</evidence>
<keyword evidence="12" id="KW-1185">Reference proteome</keyword>
<dbReference type="InterPro" id="IPR014001">
    <property type="entry name" value="Helicase_ATP-bd"/>
</dbReference>
<accession>A0ABX7I6G9</accession>
<comment type="similarity">
    <text evidence="1">Belongs to the helicase family. RecQ subfamily.</text>
</comment>
<dbReference type="PROSITE" id="PS51192">
    <property type="entry name" value="HELICASE_ATP_BIND_1"/>
    <property type="match status" value="1"/>
</dbReference>
<evidence type="ECO:0000256" key="2">
    <source>
        <dbReference type="ARBA" id="ARBA00022741"/>
    </source>
</evidence>
<name>A0ABX7I6G9_9BACT</name>
<evidence type="ECO:0000256" key="7">
    <source>
        <dbReference type="ARBA" id="ARBA00034617"/>
    </source>
</evidence>
<keyword evidence="2" id="KW-0547">Nucleotide-binding</keyword>
<dbReference type="SMART" id="SM00490">
    <property type="entry name" value="HELICc"/>
    <property type="match status" value="1"/>
</dbReference>
<organism evidence="11 12">
    <name type="scientific">Dyadobacter sandarakinus</name>
    <dbReference type="NCBI Taxonomy" id="2747268"/>
    <lineage>
        <taxon>Bacteria</taxon>
        <taxon>Pseudomonadati</taxon>
        <taxon>Bacteroidota</taxon>
        <taxon>Cytophagia</taxon>
        <taxon>Cytophagales</taxon>
        <taxon>Spirosomataceae</taxon>
        <taxon>Dyadobacter</taxon>
    </lineage>
</organism>
<dbReference type="Gene3D" id="3.40.50.300">
    <property type="entry name" value="P-loop containing nucleotide triphosphate hydrolases"/>
    <property type="match status" value="2"/>
</dbReference>